<comment type="caution">
    <text evidence="2">The sequence shown here is derived from an EMBL/GenBank/DDBJ whole genome shotgun (WGS) entry which is preliminary data.</text>
</comment>
<protein>
    <submittedName>
        <fullName evidence="2">Uncharacterized protein</fullName>
    </submittedName>
</protein>
<reference evidence="2 3" key="1">
    <citation type="journal article" date="2019" name="Int. J. Syst. Evol. Microbiol.">
        <title>The Global Catalogue of Microorganisms (GCM) 10K type strain sequencing project: providing services to taxonomists for standard genome sequencing and annotation.</title>
        <authorList>
            <consortium name="The Broad Institute Genomics Platform"/>
            <consortium name="The Broad Institute Genome Sequencing Center for Infectious Disease"/>
            <person name="Wu L."/>
            <person name="Ma J."/>
        </authorList>
    </citation>
    <scope>NUCLEOTIDE SEQUENCE [LARGE SCALE GENOMIC DNA]</scope>
    <source>
        <strain evidence="2 3">JCM 10649</strain>
    </source>
</reference>
<proteinExistence type="predicted"/>
<dbReference type="Gene3D" id="1.10.600.10">
    <property type="entry name" value="Farnesyl Diphosphate Synthase"/>
    <property type="match status" value="1"/>
</dbReference>
<dbReference type="EMBL" id="BAAAHB010000048">
    <property type="protein sequence ID" value="GAA0474849.1"/>
    <property type="molecule type" value="Genomic_DNA"/>
</dbReference>
<dbReference type="SUPFAM" id="SSF48576">
    <property type="entry name" value="Terpenoid synthases"/>
    <property type="match status" value="1"/>
</dbReference>
<gene>
    <name evidence="2" type="ORF">GCM10009544_41080</name>
</gene>
<accession>A0ABN1AEZ2</accession>
<dbReference type="Pfam" id="PF19086">
    <property type="entry name" value="Terpene_syn_C_2"/>
    <property type="match status" value="1"/>
</dbReference>
<evidence type="ECO:0000313" key="3">
    <source>
        <dbReference type="Proteomes" id="UP001499895"/>
    </source>
</evidence>
<dbReference type="RefSeq" id="WP_344092814.1">
    <property type="nucleotide sequence ID" value="NZ_BAAAHB010000048.1"/>
</dbReference>
<evidence type="ECO:0000313" key="2">
    <source>
        <dbReference type="EMBL" id="GAA0474849.1"/>
    </source>
</evidence>
<feature type="region of interest" description="Disordered" evidence="1">
    <location>
        <begin position="276"/>
        <end position="315"/>
    </location>
</feature>
<evidence type="ECO:0000256" key="1">
    <source>
        <dbReference type="SAM" id="MobiDB-lite"/>
    </source>
</evidence>
<keyword evidence="3" id="KW-1185">Reference proteome</keyword>
<dbReference type="InterPro" id="IPR008949">
    <property type="entry name" value="Isoprenoid_synthase_dom_sf"/>
</dbReference>
<organism evidence="2 3">
    <name type="scientific">Streptomyces stramineus</name>
    <dbReference type="NCBI Taxonomy" id="173861"/>
    <lineage>
        <taxon>Bacteria</taxon>
        <taxon>Bacillati</taxon>
        <taxon>Actinomycetota</taxon>
        <taxon>Actinomycetes</taxon>
        <taxon>Kitasatosporales</taxon>
        <taxon>Streptomycetaceae</taxon>
        <taxon>Streptomyces</taxon>
    </lineage>
</organism>
<name>A0ABN1AEZ2_9ACTN</name>
<dbReference type="Proteomes" id="UP001499895">
    <property type="component" value="Unassembled WGS sequence"/>
</dbReference>
<sequence>MPSDRPPIIAPRANPHAPEAAVFIDRWVRRTGLIQSFSAQQRFRKAGCADYAARVMPDADRERLKRGAAWLVWLFILDDQVAEHGPGGLTGQSPPFADALLDFLPPDLRRTPPPRTAAQRGLADAWRMVAPAMSPAWRLRFLGRFHAFLGARLMETAGRECRAAGVSRPLHDLIEYTCGYEVPPPVRELPAFGALTGAAVLPHPRERGFPPELLAARAAAVRRARSRLARDMARRGLPPEVTAPAAAYAGALARWLGGLPGDGELPSRHRRLSFTEDVTGVPVDLLRPRRPVPPPAPSTGDGTGAPAGVSEGGRE</sequence>